<protein>
    <submittedName>
        <fullName evidence="1">Uncharacterized protein</fullName>
    </submittedName>
</protein>
<gene>
    <name evidence="1" type="ORF">ENR64_21650</name>
</gene>
<evidence type="ECO:0000313" key="1">
    <source>
        <dbReference type="EMBL" id="HFN00299.1"/>
    </source>
</evidence>
<dbReference type="AlphaFoldDB" id="A0A7C3PJ62"/>
<proteinExistence type="predicted"/>
<dbReference type="EMBL" id="DSRU01000317">
    <property type="protein sequence ID" value="HFN00299.1"/>
    <property type="molecule type" value="Genomic_DNA"/>
</dbReference>
<sequence>MQSNRSPITPPPPLEKVALEVALGAGAGILVTGLVVGKVLARCAQEVGSLSEEVFRGDRLPVLNFPKSQAPNGETDSQ</sequence>
<comment type="caution">
    <text evidence="1">The sequence shown here is derived from an EMBL/GenBank/DDBJ whole genome shotgun (WGS) entry which is preliminary data.</text>
</comment>
<accession>A0A7C3PJ62</accession>
<reference evidence="1" key="1">
    <citation type="journal article" date="2020" name="mSystems">
        <title>Genome- and Community-Level Interaction Insights into Carbon Utilization and Element Cycling Functions of Hydrothermarchaeota in Hydrothermal Sediment.</title>
        <authorList>
            <person name="Zhou Z."/>
            <person name="Liu Y."/>
            <person name="Xu W."/>
            <person name="Pan J."/>
            <person name="Luo Z.H."/>
            <person name="Li M."/>
        </authorList>
    </citation>
    <scope>NUCLEOTIDE SEQUENCE [LARGE SCALE GENOMIC DNA]</scope>
    <source>
        <strain evidence="1">SpSt-418</strain>
    </source>
</reference>
<name>A0A7C3PJ62_9CYAN</name>
<organism evidence="1">
    <name type="scientific">Oscillatoriales cyanobacterium SpSt-418</name>
    <dbReference type="NCBI Taxonomy" id="2282169"/>
    <lineage>
        <taxon>Bacteria</taxon>
        <taxon>Bacillati</taxon>
        <taxon>Cyanobacteriota</taxon>
        <taxon>Cyanophyceae</taxon>
        <taxon>Oscillatoriophycideae</taxon>
        <taxon>Oscillatoriales</taxon>
    </lineage>
</organism>